<dbReference type="PANTHER" id="PTHR12702:SF3">
    <property type="entry name" value="EXOCYST COMPLEX COMPONENT 6B"/>
    <property type="match status" value="1"/>
</dbReference>
<dbReference type="GO" id="GO:0090522">
    <property type="term" value="P:vesicle tethering involved in exocytosis"/>
    <property type="evidence" value="ECO:0007669"/>
    <property type="project" value="InterPro"/>
</dbReference>
<evidence type="ECO:0000313" key="4">
    <source>
        <dbReference type="Proteomes" id="UP001356427"/>
    </source>
</evidence>
<dbReference type="GO" id="GO:0016020">
    <property type="term" value="C:membrane"/>
    <property type="evidence" value="ECO:0007669"/>
    <property type="project" value="TreeGrafter"/>
</dbReference>
<accession>A0AAN8M8F3</accession>
<reference evidence="3 4" key="1">
    <citation type="submission" date="2021-04" db="EMBL/GenBank/DDBJ databases">
        <authorList>
            <person name="De Guttry C."/>
            <person name="Zahm M."/>
            <person name="Klopp C."/>
            <person name="Cabau C."/>
            <person name="Louis A."/>
            <person name="Berthelot C."/>
            <person name="Parey E."/>
            <person name="Roest Crollius H."/>
            <person name="Montfort J."/>
            <person name="Robinson-Rechavi M."/>
            <person name="Bucao C."/>
            <person name="Bouchez O."/>
            <person name="Gislard M."/>
            <person name="Lluch J."/>
            <person name="Milhes M."/>
            <person name="Lampietro C."/>
            <person name="Lopez Roques C."/>
            <person name="Donnadieu C."/>
            <person name="Braasch I."/>
            <person name="Desvignes T."/>
            <person name="Postlethwait J."/>
            <person name="Bobe J."/>
            <person name="Wedekind C."/>
            <person name="Guiguen Y."/>
        </authorList>
    </citation>
    <scope>NUCLEOTIDE SEQUENCE [LARGE SCALE GENOMIC DNA]</scope>
    <source>
        <strain evidence="3">Cs_M1</strain>
        <tissue evidence="3">Blood</tissue>
    </source>
</reference>
<dbReference type="InterPro" id="IPR007225">
    <property type="entry name" value="EXOC6/Sec15"/>
</dbReference>
<feature type="region of interest" description="Disordered" evidence="1">
    <location>
        <begin position="1"/>
        <end position="25"/>
    </location>
</feature>
<evidence type="ECO:0000259" key="2">
    <source>
        <dbReference type="Pfam" id="PF20651"/>
    </source>
</evidence>
<evidence type="ECO:0000313" key="3">
    <source>
        <dbReference type="EMBL" id="KAK6323003.1"/>
    </source>
</evidence>
<dbReference type="Pfam" id="PF20651">
    <property type="entry name" value="EXOC6_Sec15_N"/>
    <property type="match status" value="1"/>
</dbReference>
<name>A0AAN8M8F3_9TELE</name>
<dbReference type="InterPro" id="IPR048359">
    <property type="entry name" value="EXOC6_Sec15_N"/>
</dbReference>
<dbReference type="PANTHER" id="PTHR12702">
    <property type="entry name" value="SEC15"/>
    <property type="match status" value="1"/>
</dbReference>
<gene>
    <name evidence="3" type="ORF">J4Q44_G00053420</name>
</gene>
<keyword evidence="4" id="KW-1185">Reference proteome</keyword>
<evidence type="ECO:0000256" key="1">
    <source>
        <dbReference type="SAM" id="MobiDB-lite"/>
    </source>
</evidence>
<comment type="caution">
    <text evidence="3">The sequence shown here is derived from an EMBL/GenBank/DDBJ whole genome shotgun (WGS) entry which is preliminary data.</text>
</comment>
<protein>
    <recommendedName>
        <fullName evidence="2">Exocyst complex component EXOC6/Sec15 N-terminal domain-containing protein</fullName>
    </recommendedName>
</protein>
<dbReference type="AlphaFoldDB" id="A0AAN8M8F3"/>
<dbReference type="GO" id="GO:0006886">
    <property type="term" value="P:intracellular protein transport"/>
    <property type="evidence" value="ECO:0007669"/>
    <property type="project" value="InterPro"/>
</dbReference>
<proteinExistence type="predicted"/>
<dbReference type="Proteomes" id="UP001356427">
    <property type="component" value="Unassembled WGS sequence"/>
</dbReference>
<dbReference type="GO" id="GO:0006893">
    <property type="term" value="P:Golgi to plasma membrane transport"/>
    <property type="evidence" value="ECO:0007669"/>
    <property type="project" value="TreeGrafter"/>
</dbReference>
<dbReference type="EMBL" id="JAGTTL010000004">
    <property type="protein sequence ID" value="KAK6323003.1"/>
    <property type="molecule type" value="Genomic_DNA"/>
</dbReference>
<feature type="domain" description="Exocyst complex component EXOC6/Sec15 N-terminal" evidence="2">
    <location>
        <begin position="70"/>
        <end position="239"/>
    </location>
</feature>
<sequence>MLSPPVYSDARSGVSPLSGSTVGYGNMANGETAAEQERILREIESTDTNCIGPTLRSVYDGREHGLFMVKLDGRIRNHDRDIEKMCNHHFQGFVDSITELLKVRGEAQKLKSQVTDTNQRLQDDGKGLLTCMDEMRQCRLQQRNIATTIDKLTHCLPVLEMYSKLQEHMRLKRYYPALRTLELLEQTCLPRAGQYRFCSIMSDNIPRLRTLIRDTAMSQLKDFLESIRKHSDKIGETAMKQAQVQRSLDSTVSLQQRAAVGRRLRKEAGLGVGTDVDGQGSGPMTKQDSAVLDVEGEEDEDEVPGAQGLVDFSPVYRCLHIYTVLGSREQFENYYRKQRRKQARLVLQPHSNMHQSLEGYRRYFNQIVGFFWIDDPYFSTLPQGLVEQGLCRKELQVELALSKTIAALRTSYTHRTAPDPGRWCGI</sequence>
<organism evidence="3 4">
    <name type="scientific">Coregonus suidteri</name>
    <dbReference type="NCBI Taxonomy" id="861788"/>
    <lineage>
        <taxon>Eukaryota</taxon>
        <taxon>Metazoa</taxon>
        <taxon>Chordata</taxon>
        <taxon>Craniata</taxon>
        <taxon>Vertebrata</taxon>
        <taxon>Euteleostomi</taxon>
        <taxon>Actinopterygii</taxon>
        <taxon>Neopterygii</taxon>
        <taxon>Teleostei</taxon>
        <taxon>Protacanthopterygii</taxon>
        <taxon>Salmoniformes</taxon>
        <taxon>Salmonidae</taxon>
        <taxon>Coregoninae</taxon>
        <taxon>Coregonus</taxon>
    </lineage>
</organism>
<dbReference type="GO" id="GO:0000145">
    <property type="term" value="C:exocyst"/>
    <property type="evidence" value="ECO:0007669"/>
    <property type="project" value="TreeGrafter"/>
</dbReference>